<dbReference type="Pfam" id="PF03441">
    <property type="entry name" value="FAD_binding_7"/>
    <property type="match status" value="1"/>
</dbReference>
<comment type="similarity">
    <text evidence="10">Belongs to the DNA photolyase family.</text>
</comment>
<comment type="cofactor">
    <cofactor evidence="8">
        <name>FAD</name>
        <dbReference type="ChEBI" id="CHEBI:57692"/>
    </cofactor>
    <text evidence="8">Binds 1 FAD per subunit.</text>
</comment>
<dbReference type="InterPro" id="IPR005101">
    <property type="entry name" value="Cryptochr/Photolyase_FAD-bd"/>
</dbReference>
<dbReference type="InterPro" id="IPR018394">
    <property type="entry name" value="DNA_photolyase_1_CS_C"/>
</dbReference>
<keyword evidence="4 8" id="KW-0285">Flavoprotein</keyword>
<dbReference type="InterPro" id="IPR036155">
    <property type="entry name" value="Crypto/Photolyase_N_sf"/>
</dbReference>
<keyword evidence="5 8" id="KW-0274">FAD</keyword>
<dbReference type="GO" id="GO:0003904">
    <property type="term" value="F:deoxyribodipyrimidine photo-lyase activity"/>
    <property type="evidence" value="ECO:0007669"/>
    <property type="project" value="UniProtKB-EC"/>
</dbReference>
<sequence>MFTVACYGTNNVHGYSLAPSHSSDCQRQRRHKIQPTPLHVHIYTGTTWRMVNAPSPAPVLVLLRDDYRVADNPALHAACATGQPVLCAYVQDAALQDAPTTRIAGWAQAACAQLATSLHKQGQTLLMLSGPTRLSVPALAQAINATDVFWNRRYDAPGIAADTDVHASLKKQGVTVHSCTGRLLFEPWAIRTQAGQPYRVFTAWWRAARDLPEPPPPLPAPDMHGKSYVPARALNLPEGVRLARVGTQMPPALPGWTSGEQCAHTNLHRFIENALEDYETQRDRTDATHGTSLLSPYIRVGQISVRQIWHAIRHAAHLHPQLATDAEKFLAELGWRDFAWMQMFTTPDLATRNLRAEFNHMPWRTDATDLAAWQQGQTGFPLVDAGMRQLARTGWMHNRVRMVVASFLTKHLLTDWQKGERWFYAHLLDADAAVNAMNWQWGAGTGIDAAPWFRIFNPVGQSEKYDPLGQYIRTWVPELAALDNKTIHTPWKSAQRLNYPPPIVDLKLGRLRALECWKNLPK</sequence>
<feature type="binding site" evidence="8">
    <location>
        <position position="278"/>
    </location>
    <ligand>
        <name>FAD</name>
        <dbReference type="ChEBI" id="CHEBI:57692"/>
    </ligand>
</feature>
<evidence type="ECO:0000256" key="1">
    <source>
        <dbReference type="ARBA" id="ARBA00001932"/>
    </source>
</evidence>
<evidence type="ECO:0000259" key="11">
    <source>
        <dbReference type="PROSITE" id="PS51645"/>
    </source>
</evidence>
<feature type="site" description="Electron transfer via tryptophanyl radical" evidence="9">
    <location>
        <position position="439"/>
    </location>
</feature>
<dbReference type="SUPFAM" id="SSF48173">
    <property type="entry name" value="Cryptochrome/photolyase FAD-binding domain"/>
    <property type="match status" value="1"/>
</dbReference>
<dbReference type="InterPro" id="IPR002081">
    <property type="entry name" value="Cryptochrome/DNA_photolyase_1"/>
</dbReference>
<feature type="binding site" evidence="8">
    <location>
        <begin position="429"/>
        <end position="431"/>
    </location>
    <ligand>
        <name>FAD</name>
        <dbReference type="ChEBI" id="CHEBI:57692"/>
    </ligand>
</feature>
<proteinExistence type="inferred from homology"/>
<dbReference type="GO" id="GO:0000719">
    <property type="term" value="P:photoreactive repair"/>
    <property type="evidence" value="ECO:0007669"/>
    <property type="project" value="UniProtKB-ARBA"/>
</dbReference>
<dbReference type="InterPro" id="IPR036134">
    <property type="entry name" value="Crypto/Photolyase_FAD-like_sf"/>
</dbReference>
<feature type="site" description="Electron transfer via tryptophanyl radical" evidence="9">
    <location>
        <position position="416"/>
    </location>
</feature>
<dbReference type="PRINTS" id="PR00147">
    <property type="entry name" value="DNAPHOTLYASE"/>
</dbReference>
<comment type="cofactor">
    <cofactor evidence="1">
        <name>(6R)-5,10-methylene-5,6,7,8-tetrahydrofolate</name>
        <dbReference type="ChEBI" id="CHEBI:15636"/>
    </cofactor>
</comment>
<dbReference type="GO" id="GO:0071949">
    <property type="term" value="F:FAD binding"/>
    <property type="evidence" value="ECO:0007669"/>
    <property type="project" value="TreeGrafter"/>
</dbReference>
<evidence type="ECO:0000256" key="7">
    <source>
        <dbReference type="ARBA" id="ARBA00033999"/>
    </source>
</evidence>
<dbReference type="Pfam" id="PF00875">
    <property type="entry name" value="DNA_photolyase"/>
    <property type="match status" value="1"/>
</dbReference>
<dbReference type="Gene3D" id="1.25.40.80">
    <property type="match status" value="1"/>
</dbReference>
<name>F1YVE6_9PROT</name>
<dbReference type="InterPro" id="IPR014729">
    <property type="entry name" value="Rossmann-like_a/b/a_fold"/>
</dbReference>
<evidence type="ECO:0000313" key="13">
    <source>
        <dbReference type="Proteomes" id="UP000018454"/>
    </source>
</evidence>
<feature type="site" description="Electron transfer via tryptophanyl radical" evidence="9">
    <location>
        <position position="363"/>
    </location>
</feature>
<evidence type="ECO:0000256" key="10">
    <source>
        <dbReference type="RuleBase" id="RU004182"/>
    </source>
</evidence>
<evidence type="ECO:0000256" key="9">
    <source>
        <dbReference type="PIRSR" id="PIRSR602081-2"/>
    </source>
</evidence>
<dbReference type="InterPro" id="IPR006050">
    <property type="entry name" value="DNA_photolyase_N"/>
</dbReference>
<organism evidence="12 13">
    <name type="scientific">Acetobacter pomorum DM001</name>
    <dbReference type="NCBI Taxonomy" id="945681"/>
    <lineage>
        <taxon>Bacteria</taxon>
        <taxon>Pseudomonadati</taxon>
        <taxon>Pseudomonadota</taxon>
        <taxon>Alphaproteobacteria</taxon>
        <taxon>Acetobacterales</taxon>
        <taxon>Acetobacteraceae</taxon>
        <taxon>Acetobacter</taxon>
    </lineage>
</organism>
<evidence type="ECO:0000256" key="8">
    <source>
        <dbReference type="PIRSR" id="PIRSR602081-1"/>
    </source>
</evidence>
<dbReference type="GO" id="GO:0003677">
    <property type="term" value="F:DNA binding"/>
    <property type="evidence" value="ECO:0007669"/>
    <property type="project" value="TreeGrafter"/>
</dbReference>
<dbReference type="GO" id="GO:0009416">
    <property type="term" value="P:response to light stimulus"/>
    <property type="evidence" value="ECO:0007669"/>
    <property type="project" value="TreeGrafter"/>
</dbReference>
<comment type="caution">
    <text evidence="12">The sequence shown here is derived from an EMBL/GenBank/DDBJ whole genome shotgun (WGS) entry which is preliminary data.</text>
</comment>
<comment type="catalytic activity">
    <reaction evidence="7">
        <text>cyclobutadipyrimidine (in DNA) = 2 pyrimidine residues (in DNA).</text>
        <dbReference type="EC" id="4.1.99.3"/>
    </reaction>
</comment>
<dbReference type="Gene3D" id="3.40.50.620">
    <property type="entry name" value="HUPs"/>
    <property type="match status" value="1"/>
</dbReference>
<dbReference type="Proteomes" id="UP000018454">
    <property type="component" value="Unassembled WGS sequence"/>
</dbReference>
<dbReference type="EC" id="4.1.99.3" evidence="2"/>
<dbReference type="PROSITE" id="PS51645">
    <property type="entry name" value="PHR_CRY_ALPHA_BETA"/>
    <property type="match status" value="1"/>
</dbReference>
<feature type="binding site" evidence="8">
    <location>
        <position position="329"/>
    </location>
    <ligand>
        <name>FAD</name>
        <dbReference type="ChEBI" id="CHEBI:57692"/>
    </ligand>
</feature>
<evidence type="ECO:0000256" key="5">
    <source>
        <dbReference type="ARBA" id="ARBA00022827"/>
    </source>
</evidence>
<evidence type="ECO:0000256" key="6">
    <source>
        <dbReference type="ARBA" id="ARBA00022991"/>
    </source>
</evidence>
<evidence type="ECO:0000256" key="3">
    <source>
        <dbReference type="ARBA" id="ARBA00014046"/>
    </source>
</evidence>
<dbReference type="AlphaFoldDB" id="F1YVE6"/>
<gene>
    <name evidence="12" type="primary">phr</name>
    <name evidence="12" type="ORF">APO_1936</name>
</gene>
<dbReference type="PANTHER" id="PTHR11455">
    <property type="entry name" value="CRYPTOCHROME"/>
    <property type="match status" value="1"/>
</dbReference>
<dbReference type="PROSITE" id="PS00691">
    <property type="entry name" value="DNA_PHOTOLYASES_1_2"/>
    <property type="match status" value="1"/>
</dbReference>
<evidence type="ECO:0000313" key="12">
    <source>
        <dbReference type="EMBL" id="EGE47251.1"/>
    </source>
</evidence>
<keyword evidence="6 10" id="KW-0157">Chromophore</keyword>
<dbReference type="PANTHER" id="PTHR11455:SF9">
    <property type="entry name" value="CRYPTOCHROME CIRCADIAN CLOCK 5 ISOFORM X1"/>
    <property type="match status" value="1"/>
</dbReference>
<accession>F1YVE6</accession>
<dbReference type="PROSITE" id="PS00394">
    <property type="entry name" value="DNA_PHOTOLYASES_1_1"/>
    <property type="match status" value="1"/>
</dbReference>
<protein>
    <recommendedName>
        <fullName evidence="3">Deoxyribodipyrimidine photo-lyase</fullName>
        <ecNumber evidence="2">4.1.99.3</ecNumber>
    </recommendedName>
</protein>
<feature type="binding site" evidence="8">
    <location>
        <begin position="291"/>
        <end position="295"/>
    </location>
    <ligand>
        <name>FAD</name>
        <dbReference type="ChEBI" id="CHEBI:57692"/>
    </ligand>
</feature>
<dbReference type="SUPFAM" id="SSF52425">
    <property type="entry name" value="Cryptochrome/photolyase, N-terminal domain"/>
    <property type="match status" value="1"/>
</dbReference>
<feature type="domain" description="Photolyase/cryptochrome alpha/beta" evidence="11">
    <location>
        <begin position="57"/>
        <end position="184"/>
    </location>
</feature>
<evidence type="ECO:0000256" key="2">
    <source>
        <dbReference type="ARBA" id="ARBA00013149"/>
    </source>
</evidence>
<dbReference type="EMBL" id="AEUP01000030">
    <property type="protein sequence ID" value="EGE47251.1"/>
    <property type="molecule type" value="Genomic_DNA"/>
</dbReference>
<dbReference type="Gene3D" id="1.10.579.10">
    <property type="entry name" value="DNA Cyclobutane Dipyrimidine Photolyase, subunit A, domain 3"/>
    <property type="match status" value="1"/>
</dbReference>
<dbReference type="FunFam" id="1.10.579.10:FF:000003">
    <property type="entry name" value="Deoxyribodipyrimidine photo-lyase"/>
    <property type="match status" value="1"/>
</dbReference>
<evidence type="ECO:0000256" key="4">
    <source>
        <dbReference type="ARBA" id="ARBA00022630"/>
    </source>
</evidence>
<keyword evidence="12" id="KW-0456">Lyase</keyword>
<reference evidence="12 13" key="1">
    <citation type="journal article" date="2011" name="Science">
        <title>Drosophila microbiome modulates host developmental and metabolic homeostasis via insulin signaling.</title>
        <authorList>
            <person name="Shin S.C."/>
            <person name="Kim S.H."/>
            <person name="You H."/>
            <person name="Kim B."/>
            <person name="Kim A.C."/>
            <person name="Lee K.A."/>
            <person name="Yoon J.H."/>
            <person name="Ryu J.H."/>
            <person name="Lee W.J."/>
        </authorList>
    </citation>
    <scope>NUCLEOTIDE SEQUENCE [LARGE SCALE GENOMIC DNA]</scope>
    <source>
        <strain evidence="12 13">DM001</strain>
    </source>
</reference>